<protein>
    <submittedName>
        <fullName evidence="2">Gp15 tail sheath stabilizer and completion protein</fullName>
    </submittedName>
</protein>
<organism evidence="2 3">
    <name type="scientific">Delftia phage PhiW-14</name>
    <name type="common">Deftia acidovorans bacteriophage phiW-14</name>
    <dbReference type="NCBI Taxonomy" id="665032"/>
    <lineage>
        <taxon>Viruses</taxon>
        <taxon>Duplodnaviria</taxon>
        <taxon>Heunggongvirae</taxon>
        <taxon>Uroviricota</taxon>
        <taxon>Caudoviricetes</taxon>
        <taxon>Ionavirus</taxon>
        <taxon>Ionavirus W14</taxon>
    </lineage>
</organism>
<dbReference type="Gene3D" id="3.30.2000.40">
    <property type="entry name" value="Myoviridae tail sheath stabiliser"/>
    <property type="match status" value="1"/>
</dbReference>
<evidence type="ECO:0000313" key="2">
    <source>
        <dbReference type="EMBL" id="ACV50071.1"/>
    </source>
</evidence>
<accession>C9DG20</accession>
<reference evidence="3" key="1">
    <citation type="submission" date="2009-07" db="EMBL/GenBank/DDBJ databases">
        <authorList>
            <person name="Kropinski A.M."/>
            <person name="Villegas A."/>
            <person name="Lingohr E.J."/>
        </authorList>
    </citation>
    <scope>NUCLEOTIDE SEQUENCE [LARGE SCALE GENOMIC DNA]</scope>
</reference>
<feature type="region of interest" description="Disordered" evidence="1">
    <location>
        <begin position="226"/>
        <end position="254"/>
    </location>
</feature>
<organismHost>
    <name type="scientific">Delftia acidovorans</name>
    <name type="common">Pseudomonas acidovorans</name>
    <name type="synonym">Comamonas acidovorans</name>
    <dbReference type="NCBI Taxonomy" id="80866"/>
</organismHost>
<dbReference type="GeneID" id="8683996"/>
<gene>
    <name evidence="2" type="primary">49</name>
</gene>
<dbReference type="KEGG" id="vg:8683996"/>
<proteinExistence type="predicted"/>
<evidence type="ECO:0000313" key="3">
    <source>
        <dbReference type="Proteomes" id="UP000008986"/>
    </source>
</evidence>
<dbReference type="EMBL" id="GQ357915">
    <property type="protein sequence ID" value="ACV50071.1"/>
    <property type="molecule type" value="Genomic_DNA"/>
</dbReference>
<sequence length="254" mass="28483">MSILFGEKTIVGESQIKKYTGLLGALLSGVKIARKDKRGVVSIVDIPIKYGGANIRNQQLDDSEIKHGMNLPAMSFELTGLMLDDARVTQMRSYPGKISDQAPYSRNVTMTPRPYNFTYELHIRAHTIEEASLICETIVVQFEPTISIPVTDQREAGIERDINFTLEGNPVFQDNYEQSYEENRYVDIILSFTVKGFLYKPAVSMGVVTETAIAFADMEFVETATDKQKTEHINSGSAVTQDKRLSNSQKKVKK</sequence>
<dbReference type="InterPro" id="IPR031997">
    <property type="entry name" value="T4-gp15_tss"/>
</dbReference>
<dbReference type="Proteomes" id="UP000008986">
    <property type="component" value="Segment"/>
</dbReference>
<dbReference type="OrthoDB" id="5632at10239"/>
<dbReference type="Pfam" id="PF16724">
    <property type="entry name" value="T4-gp15_tss"/>
    <property type="match status" value="1"/>
</dbReference>
<evidence type="ECO:0000256" key="1">
    <source>
        <dbReference type="SAM" id="MobiDB-lite"/>
    </source>
</evidence>
<dbReference type="RefSeq" id="YP_003358903.1">
    <property type="nucleotide sequence ID" value="NC_013697.1"/>
</dbReference>
<keyword evidence="3" id="KW-1185">Reference proteome</keyword>
<dbReference type="InterPro" id="IPR038553">
    <property type="entry name" value="T4-gp15_tss_sf"/>
</dbReference>
<name>C9DG20_BPW14</name>